<protein>
    <submittedName>
        <fullName evidence="8">Hydroxypyruvate reductase</fullName>
        <ecNumber evidence="8">1.1.1.81</ecNumber>
    </submittedName>
</protein>
<evidence type="ECO:0000259" key="6">
    <source>
        <dbReference type="Pfam" id="PF00389"/>
    </source>
</evidence>
<dbReference type="InterPro" id="IPR050857">
    <property type="entry name" value="D-2-hydroxyacid_DH"/>
</dbReference>
<feature type="domain" description="D-isomer specific 2-hydroxyacid dehydrogenase NAD-binding" evidence="7">
    <location>
        <begin position="88"/>
        <end position="267"/>
    </location>
</feature>
<dbReference type="PANTHER" id="PTHR42789:SF1">
    <property type="entry name" value="D-ISOMER SPECIFIC 2-HYDROXYACID DEHYDROGENASE FAMILY PROTEIN (AFU_ORTHOLOGUE AFUA_6G10090)"/>
    <property type="match status" value="1"/>
</dbReference>
<keyword evidence="3 5" id="KW-0560">Oxidoreductase</keyword>
<evidence type="ECO:0000313" key="8">
    <source>
        <dbReference type="EMBL" id="XFO70649.1"/>
    </source>
</evidence>
<dbReference type="GO" id="GO:0016618">
    <property type="term" value="F:hydroxypyruvate reductase [NAD(P)H] activity"/>
    <property type="evidence" value="ECO:0007669"/>
    <property type="project" value="UniProtKB-EC"/>
</dbReference>
<dbReference type="InterPro" id="IPR036291">
    <property type="entry name" value="NAD(P)-bd_dom_sf"/>
</dbReference>
<evidence type="ECO:0000256" key="4">
    <source>
        <dbReference type="ARBA" id="ARBA00023027"/>
    </source>
</evidence>
<dbReference type="Pfam" id="PF02826">
    <property type="entry name" value="2-Hacid_dh_C"/>
    <property type="match status" value="1"/>
</dbReference>
<reference evidence="8" key="1">
    <citation type="submission" date="2024-05" db="EMBL/GenBank/DDBJ databases">
        <title>Isolation and characterization of Sporomusa carbonis sp. nov., a carboxydotrophic hydrogenogen in the genus of Sporomusa isolated from a charcoal burning pile.</title>
        <authorList>
            <person name="Boeer T."/>
            <person name="Rosenbaum F."/>
            <person name="Eysell L."/>
            <person name="Mueller V."/>
            <person name="Daniel R."/>
            <person name="Poehlein A."/>
        </authorList>
    </citation>
    <scope>NUCLEOTIDE SEQUENCE [LARGE SCALE GENOMIC DNA]</scope>
    <source>
        <strain evidence="8">DSM 3132</strain>
    </source>
</reference>
<dbReference type="PROSITE" id="PS00065">
    <property type="entry name" value="D_2_HYDROXYACID_DH_1"/>
    <property type="match status" value="1"/>
</dbReference>
<feature type="domain" description="D-isomer specific 2-hydroxyacid dehydrogenase catalytic" evidence="6">
    <location>
        <begin position="6"/>
        <end position="299"/>
    </location>
</feature>
<evidence type="ECO:0000256" key="1">
    <source>
        <dbReference type="ARBA" id="ARBA00005854"/>
    </source>
</evidence>
<evidence type="ECO:0000256" key="2">
    <source>
        <dbReference type="ARBA" id="ARBA00022605"/>
    </source>
</evidence>
<dbReference type="EC" id="1.1.1.81" evidence="8"/>
<sequence>MLTEEAEVVTAPDRSEATVAAMIRDFDAVITRTTKINREIIERGKRLRVIGCHSAGYDNVDLRCATDHGVCVVHTPGANTRSVAELVVGLMLASTRLLIKADYAQRVERDYSKRHQLMGHDLGGKTVGIIGMGRIGKKLARICIAGFDMKVIGYSPSAIEKDLREIGVTKVDDVYTIFKESDFVSLNCSLSKKVQGLVNRETLRLMKPSAFLINCARGPIIDEAALCEALKAGVIAGAALDVFDTEPTPKNNPLLDAPNLIAAPHIGTLTYESMDSMAEAVAAGVLDVLRGEKSRLLVNPEVWDKRRGIF</sequence>
<dbReference type="PANTHER" id="PTHR42789">
    <property type="entry name" value="D-ISOMER SPECIFIC 2-HYDROXYACID DEHYDROGENASE FAMILY PROTEIN (AFU_ORTHOLOGUE AFUA_6G10090)"/>
    <property type="match status" value="1"/>
</dbReference>
<proteinExistence type="inferred from homology"/>
<dbReference type="PROSITE" id="PS00671">
    <property type="entry name" value="D_2_HYDROXYACID_DH_3"/>
    <property type="match status" value="1"/>
</dbReference>
<dbReference type="InterPro" id="IPR029752">
    <property type="entry name" value="D-isomer_DH_CS1"/>
</dbReference>
<dbReference type="Gene3D" id="3.40.50.720">
    <property type="entry name" value="NAD(P)-binding Rossmann-like Domain"/>
    <property type="match status" value="2"/>
</dbReference>
<dbReference type="EMBL" id="CP155571">
    <property type="protein sequence ID" value="XFO70649.1"/>
    <property type="molecule type" value="Genomic_DNA"/>
</dbReference>
<dbReference type="InterPro" id="IPR006140">
    <property type="entry name" value="D-isomer_DH_NAD-bd"/>
</dbReference>
<dbReference type="Proteomes" id="UP000216052">
    <property type="component" value="Chromosome"/>
</dbReference>
<dbReference type="SUPFAM" id="SSF51735">
    <property type="entry name" value="NAD(P)-binding Rossmann-fold domains"/>
    <property type="match status" value="1"/>
</dbReference>
<evidence type="ECO:0000313" key="9">
    <source>
        <dbReference type="Proteomes" id="UP000216052"/>
    </source>
</evidence>
<accession>A0ABZ3IXT3</accession>
<name>A0ABZ3IXT3_SPOA4</name>
<gene>
    <name evidence="8" type="ORF">SPACI_006480</name>
</gene>
<keyword evidence="4" id="KW-0520">NAD</keyword>
<dbReference type="Pfam" id="PF00389">
    <property type="entry name" value="2-Hacid_dh"/>
    <property type="match status" value="1"/>
</dbReference>
<dbReference type="SUPFAM" id="SSF52283">
    <property type="entry name" value="Formate/glycerate dehydrogenase catalytic domain-like"/>
    <property type="match status" value="1"/>
</dbReference>
<comment type="similarity">
    <text evidence="1 5">Belongs to the D-isomer specific 2-hydroxyacid dehydrogenase family.</text>
</comment>
<organism evidence="8 9">
    <name type="scientific">Sporomusa acidovorans (strain ATCC 49682 / DSM 3132 / Mol)</name>
    <dbReference type="NCBI Taxonomy" id="1123286"/>
    <lineage>
        <taxon>Bacteria</taxon>
        <taxon>Bacillati</taxon>
        <taxon>Bacillota</taxon>
        <taxon>Negativicutes</taxon>
        <taxon>Selenomonadales</taxon>
        <taxon>Sporomusaceae</taxon>
        <taxon>Sporomusa</taxon>
    </lineage>
</organism>
<keyword evidence="2" id="KW-0028">Amino-acid biosynthesis</keyword>
<evidence type="ECO:0000256" key="5">
    <source>
        <dbReference type="RuleBase" id="RU003719"/>
    </source>
</evidence>
<evidence type="ECO:0000259" key="7">
    <source>
        <dbReference type="Pfam" id="PF02826"/>
    </source>
</evidence>
<keyword evidence="9" id="KW-1185">Reference proteome</keyword>
<evidence type="ECO:0000256" key="3">
    <source>
        <dbReference type="ARBA" id="ARBA00023002"/>
    </source>
</evidence>
<dbReference type="CDD" id="cd12173">
    <property type="entry name" value="PGDH_4"/>
    <property type="match status" value="1"/>
</dbReference>
<dbReference type="InterPro" id="IPR006139">
    <property type="entry name" value="D-isomer_2_OHA_DH_cat_dom"/>
</dbReference>
<dbReference type="InterPro" id="IPR029753">
    <property type="entry name" value="D-isomer_DH_CS"/>
</dbReference>